<protein>
    <submittedName>
        <fullName evidence="1">Uncharacterized protein</fullName>
    </submittedName>
</protein>
<sequence length="164" mass="17910">MHLAAAIVASLDGPEDPAVVRQRYENELAALHAVAVQNLQYATSDMEFIYALEALMTFENGDIWQRNLHWLANGEAELDCPSCGEHLLLDLEGPDFSMASFGDASLAPTAVAPVKHAEATIEGRLQALLQAHGRPAVTGKLLYLFGRATCPRCRVPFHVPRAFE</sequence>
<dbReference type="EMBL" id="JAHXZI010000013">
    <property type="protein sequence ID" value="MBW6436949.1"/>
    <property type="molecule type" value="Genomic_DNA"/>
</dbReference>
<evidence type="ECO:0000313" key="1">
    <source>
        <dbReference type="EMBL" id="MBW6436949.1"/>
    </source>
</evidence>
<dbReference type="Proteomes" id="UP001519863">
    <property type="component" value="Unassembled WGS sequence"/>
</dbReference>
<gene>
    <name evidence="1" type="ORF">KZ829_24710</name>
</gene>
<evidence type="ECO:0000313" key="2">
    <source>
        <dbReference type="Proteomes" id="UP001519863"/>
    </source>
</evidence>
<proteinExistence type="predicted"/>
<reference evidence="1 2" key="1">
    <citation type="journal article" date="2013" name="Antonie Van Leeuwenhoek">
        <title>Actinoplanes hulinensis sp. nov., a novel actinomycete isolated from soybean root (Glycine max (L.) Merr).</title>
        <authorList>
            <person name="Shen Y."/>
            <person name="Liu C."/>
            <person name="Wang X."/>
            <person name="Zhao J."/>
            <person name="Jia F."/>
            <person name="Zhang Y."/>
            <person name="Wang L."/>
            <person name="Yang D."/>
            <person name="Xiang W."/>
        </authorList>
    </citation>
    <scope>NUCLEOTIDE SEQUENCE [LARGE SCALE GENOMIC DNA]</scope>
    <source>
        <strain evidence="1 2">NEAU-M9</strain>
    </source>
</reference>
<name>A0ABS7B7B1_9ACTN</name>
<accession>A0ABS7B7B1</accession>
<dbReference type="RefSeq" id="WP_220146293.1">
    <property type="nucleotide sequence ID" value="NZ_JAHXZI010000013.1"/>
</dbReference>
<keyword evidence="2" id="KW-1185">Reference proteome</keyword>
<comment type="caution">
    <text evidence="1">The sequence shown here is derived from an EMBL/GenBank/DDBJ whole genome shotgun (WGS) entry which is preliminary data.</text>
</comment>
<organism evidence="1 2">
    <name type="scientific">Actinoplanes hulinensis</name>
    <dbReference type="NCBI Taxonomy" id="1144547"/>
    <lineage>
        <taxon>Bacteria</taxon>
        <taxon>Bacillati</taxon>
        <taxon>Actinomycetota</taxon>
        <taxon>Actinomycetes</taxon>
        <taxon>Micromonosporales</taxon>
        <taxon>Micromonosporaceae</taxon>
        <taxon>Actinoplanes</taxon>
    </lineage>
</organism>